<dbReference type="Proteomes" id="UP000283895">
    <property type="component" value="Unassembled WGS sequence"/>
</dbReference>
<gene>
    <name evidence="5" type="ORF">VMCG_00696</name>
</gene>
<dbReference type="PROSITE" id="PS00616">
    <property type="entry name" value="HIS_ACID_PHOSPHAT_1"/>
    <property type="match status" value="1"/>
</dbReference>
<dbReference type="InterPro" id="IPR033379">
    <property type="entry name" value="Acid_Pase_AS"/>
</dbReference>
<proteinExistence type="inferred from homology"/>
<reference evidence="5 6" key="1">
    <citation type="submission" date="2015-09" db="EMBL/GenBank/DDBJ databases">
        <title>Host preference determinants of Valsa canker pathogens revealed by comparative genomics.</title>
        <authorList>
            <person name="Yin Z."/>
            <person name="Huang L."/>
        </authorList>
    </citation>
    <scope>NUCLEOTIDE SEQUENCE [LARGE SCALE GENOMIC DNA]</scope>
    <source>
        <strain evidence="5 6">03-1</strain>
    </source>
</reference>
<dbReference type="EC" id="3.1.3.8" evidence="2"/>
<dbReference type="InterPro" id="IPR050645">
    <property type="entry name" value="Histidine_acid_phosphatase"/>
</dbReference>
<dbReference type="InterPro" id="IPR029033">
    <property type="entry name" value="His_PPase_superfam"/>
</dbReference>
<sequence>MTTLVPRKPYTEDELRKLYPPGLELQQVQILLRHGERTPVSHRFQKAGLQPFWPYCSAVRNMRDAVLVDAKNGGGKVFTTLEWKRRLETFGQGDNPVIATGVGGELDDVCDMGMLTDIGRVSTHELGKRFRDLYVDRLKFLPETVNSTDFMYLRSTAVPRALESLQQSFAGLYPAEARGPEFQTPTILIRSLNDETLFPNEGHCRRFVLLARAFAQRTADRWNSTEDMDYLNKIYGKWMPDNSPRVAVDGKPRLSGIMDTVNSTLAHGPETRLPKEFYDPRAREILERIGTEEWFAGFKESQEYRAVGIGSLMGDITSRMVGSVEKTTADGEYEVELQRQRQSGQHKAVKFGMSGCHDTTLAASLASLGAFNTDRWPPFTSHVAFELFRKANNNINTNTKDAAPGAAATATAAATAATHKVGSKLNSLVHPSRSPAAGQPPAGGIGRKSTEDLAEAEKEKLEGYYVRIRYNDEVVTIPGCKPAGKHLEGEESFCTLAAFKSIVDKFVPKDWMKSCRVGEDVPAFPAKPEPAGY</sequence>
<protein>
    <recommendedName>
        <fullName evidence="2">3-phytase</fullName>
        <ecNumber evidence="2">3.1.3.8</ecNumber>
    </recommendedName>
</protein>
<dbReference type="AlphaFoldDB" id="A0A423X8A0"/>
<evidence type="ECO:0000313" key="5">
    <source>
        <dbReference type="EMBL" id="ROW12192.1"/>
    </source>
</evidence>
<accession>A0A423X8A0</accession>
<evidence type="ECO:0000256" key="1">
    <source>
        <dbReference type="ARBA" id="ARBA00005375"/>
    </source>
</evidence>
<comment type="similarity">
    <text evidence="1">Belongs to the histidine acid phosphatase family.</text>
</comment>
<evidence type="ECO:0000256" key="4">
    <source>
        <dbReference type="SAM" id="MobiDB-lite"/>
    </source>
</evidence>
<keyword evidence="3" id="KW-0378">Hydrolase</keyword>
<evidence type="ECO:0000256" key="2">
    <source>
        <dbReference type="ARBA" id="ARBA00012632"/>
    </source>
</evidence>
<dbReference type="GO" id="GO:0016158">
    <property type="term" value="F:inositol hexakisphosphate 3-phosphatase activity"/>
    <property type="evidence" value="ECO:0007669"/>
    <property type="project" value="UniProtKB-EC"/>
</dbReference>
<organism evidence="5 6">
    <name type="scientific">Cytospora schulzeri</name>
    <dbReference type="NCBI Taxonomy" id="448051"/>
    <lineage>
        <taxon>Eukaryota</taxon>
        <taxon>Fungi</taxon>
        <taxon>Dikarya</taxon>
        <taxon>Ascomycota</taxon>
        <taxon>Pezizomycotina</taxon>
        <taxon>Sordariomycetes</taxon>
        <taxon>Sordariomycetidae</taxon>
        <taxon>Diaporthales</taxon>
        <taxon>Cytosporaceae</taxon>
        <taxon>Cytospora</taxon>
    </lineage>
</organism>
<keyword evidence="6" id="KW-1185">Reference proteome</keyword>
<dbReference type="OrthoDB" id="10257284at2759"/>
<dbReference type="Pfam" id="PF00328">
    <property type="entry name" value="His_Phos_2"/>
    <property type="match status" value="1"/>
</dbReference>
<dbReference type="PANTHER" id="PTHR11567:SF110">
    <property type="entry name" value="2-PHOSPHOXYLOSE PHOSPHATASE 1"/>
    <property type="match status" value="1"/>
</dbReference>
<dbReference type="CDD" id="cd07061">
    <property type="entry name" value="HP_HAP_like"/>
    <property type="match status" value="1"/>
</dbReference>
<feature type="region of interest" description="Disordered" evidence="4">
    <location>
        <begin position="429"/>
        <end position="450"/>
    </location>
</feature>
<dbReference type="EMBL" id="LKEA01000001">
    <property type="protein sequence ID" value="ROW12192.1"/>
    <property type="molecule type" value="Genomic_DNA"/>
</dbReference>
<evidence type="ECO:0000313" key="6">
    <source>
        <dbReference type="Proteomes" id="UP000283895"/>
    </source>
</evidence>
<comment type="caution">
    <text evidence="5">The sequence shown here is derived from an EMBL/GenBank/DDBJ whole genome shotgun (WGS) entry which is preliminary data.</text>
</comment>
<evidence type="ECO:0000256" key="3">
    <source>
        <dbReference type="ARBA" id="ARBA00022801"/>
    </source>
</evidence>
<dbReference type="PANTHER" id="PTHR11567">
    <property type="entry name" value="ACID PHOSPHATASE-RELATED"/>
    <property type="match status" value="1"/>
</dbReference>
<dbReference type="SUPFAM" id="SSF53254">
    <property type="entry name" value="Phosphoglycerate mutase-like"/>
    <property type="match status" value="1"/>
</dbReference>
<name>A0A423X8A0_9PEZI</name>
<dbReference type="STRING" id="356882.A0A423X8A0"/>
<dbReference type="InterPro" id="IPR000560">
    <property type="entry name" value="His_Pase_clade-2"/>
</dbReference>
<dbReference type="Gene3D" id="3.40.50.1240">
    <property type="entry name" value="Phosphoglycerate mutase-like"/>
    <property type="match status" value="1"/>
</dbReference>